<dbReference type="PROSITE" id="PS00108">
    <property type="entry name" value="PROTEIN_KINASE_ST"/>
    <property type="match status" value="1"/>
</dbReference>
<keyword evidence="7 11" id="KW-0067">ATP-binding</keyword>
<keyword evidence="5 11" id="KW-0547">Nucleotide-binding</keyword>
<evidence type="ECO:0000313" key="15">
    <source>
        <dbReference type="Ensembl" id="ENSBIXP00000029552.1"/>
    </source>
</evidence>
<evidence type="ECO:0000256" key="3">
    <source>
        <dbReference type="ARBA" id="ARBA00022527"/>
    </source>
</evidence>
<dbReference type="Pfam" id="PF00069">
    <property type="entry name" value="Pkinase"/>
    <property type="match status" value="1"/>
</dbReference>
<dbReference type="InterPro" id="IPR017441">
    <property type="entry name" value="Protein_kinase_ATP_BS"/>
</dbReference>
<feature type="region of interest" description="Disordered" evidence="13">
    <location>
        <begin position="316"/>
        <end position="340"/>
    </location>
</feature>
<keyword evidence="16" id="KW-1185">Reference proteome</keyword>
<feature type="domain" description="Protein kinase" evidence="14">
    <location>
        <begin position="40"/>
        <end position="390"/>
    </location>
</feature>
<proteinExistence type="inferred from homology"/>
<accession>A0A4W2E080</accession>
<dbReference type="GO" id="GO:0005524">
    <property type="term" value="F:ATP binding"/>
    <property type="evidence" value="ECO:0007669"/>
    <property type="project" value="UniProtKB-UniRule"/>
</dbReference>
<evidence type="ECO:0000256" key="12">
    <source>
        <dbReference type="RuleBase" id="RU000304"/>
    </source>
</evidence>
<dbReference type="InterPro" id="IPR011009">
    <property type="entry name" value="Kinase-like_dom_sf"/>
</dbReference>
<dbReference type="Proteomes" id="UP000314981">
    <property type="component" value="Chromosome 5"/>
</dbReference>
<comment type="similarity">
    <text evidence="1">Belongs to the protein kinase superfamily. CAMK Ser/Thr protein kinase family. PIM subfamily.</text>
</comment>
<dbReference type="GO" id="GO:0007346">
    <property type="term" value="P:regulation of mitotic cell cycle"/>
    <property type="evidence" value="ECO:0007669"/>
    <property type="project" value="TreeGrafter"/>
</dbReference>
<dbReference type="Gene3D" id="3.30.200.20">
    <property type="entry name" value="Phosphorylase Kinase, domain 1"/>
    <property type="match status" value="1"/>
</dbReference>
<dbReference type="InterPro" id="IPR008271">
    <property type="entry name" value="Ser/Thr_kinase_AS"/>
</dbReference>
<dbReference type="AlphaFoldDB" id="A0A4W2E080"/>
<keyword evidence="3 12" id="KW-0723">Serine/threonine-protein kinase</keyword>
<evidence type="ECO:0000259" key="14">
    <source>
        <dbReference type="PROSITE" id="PS50011"/>
    </source>
</evidence>
<comment type="catalytic activity">
    <reaction evidence="9">
        <text>L-threonyl-[protein] + ATP = O-phospho-L-threonyl-[protein] + ADP + H(+)</text>
        <dbReference type="Rhea" id="RHEA:46608"/>
        <dbReference type="Rhea" id="RHEA-COMP:11060"/>
        <dbReference type="Rhea" id="RHEA-COMP:11605"/>
        <dbReference type="ChEBI" id="CHEBI:15378"/>
        <dbReference type="ChEBI" id="CHEBI:30013"/>
        <dbReference type="ChEBI" id="CHEBI:30616"/>
        <dbReference type="ChEBI" id="CHEBI:61977"/>
        <dbReference type="ChEBI" id="CHEBI:456216"/>
        <dbReference type="EC" id="2.7.11.1"/>
    </reaction>
</comment>
<name>A0A4W2E080_BOBOX</name>
<feature type="binding site" evidence="11">
    <location>
        <position position="69"/>
    </location>
    <ligand>
        <name>ATP</name>
        <dbReference type="ChEBI" id="CHEBI:30616"/>
    </ligand>
</feature>
<evidence type="ECO:0000256" key="4">
    <source>
        <dbReference type="ARBA" id="ARBA00022679"/>
    </source>
</evidence>
<evidence type="ECO:0000313" key="16">
    <source>
        <dbReference type="Proteomes" id="UP000314981"/>
    </source>
</evidence>
<evidence type="ECO:0000256" key="6">
    <source>
        <dbReference type="ARBA" id="ARBA00022777"/>
    </source>
</evidence>
<comment type="catalytic activity">
    <reaction evidence="10">
        <text>L-seryl-[protein] + ATP = O-phospho-L-seryl-[protein] + ADP + H(+)</text>
        <dbReference type="Rhea" id="RHEA:17989"/>
        <dbReference type="Rhea" id="RHEA-COMP:9863"/>
        <dbReference type="Rhea" id="RHEA-COMP:11604"/>
        <dbReference type="ChEBI" id="CHEBI:15378"/>
        <dbReference type="ChEBI" id="CHEBI:29999"/>
        <dbReference type="ChEBI" id="CHEBI:30616"/>
        <dbReference type="ChEBI" id="CHEBI:83421"/>
        <dbReference type="ChEBI" id="CHEBI:456216"/>
        <dbReference type="EC" id="2.7.11.1"/>
    </reaction>
</comment>
<dbReference type="FunFam" id="3.30.200.20:FF:000232">
    <property type="entry name" value="Serine/threonine-protein kinase pim-1"/>
    <property type="match status" value="1"/>
</dbReference>
<dbReference type="PROSITE" id="PS50011">
    <property type="entry name" value="PROTEIN_KINASE_DOM"/>
    <property type="match status" value="1"/>
</dbReference>
<dbReference type="GO" id="GO:0005737">
    <property type="term" value="C:cytoplasm"/>
    <property type="evidence" value="ECO:0007669"/>
    <property type="project" value="TreeGrafter"/>
</dbReference>
<dbReference type="GO" id="GO:0004674">
    <property type="term" value="F:protein serine/threonine kinase activity"/>
    <property type="evidence" value="ECO:0007669"/>
    <property type="project" value="UniProtKB-KW"/>
</dbReference>
<reference evidence="15 16" key="1">
    <citation type="submission" date="2018-11" db="EMBL/GenBank/DDBJ databases">
        <title>Haplotype-resolved cattle genomes.</title>
        <authorList>
            <person name="Low W.Y."/>
            <person name="Tearle R."/>
            <person name="Bickhart D.M."/>
            <person name="Rosen B.D."/>
            <person name="Koren S."/>
            <person name="Rhie A."/>
            <person name="Hiendleder S."/>
            <person name="Phillippy A.M."/>
            <person name="Smith T.P.L."/>
            <person name="Williams J.L."/>
        </authorList>
    </citation>
    <scope>NUCLEOTIDE SEQUENCE [LARGE SCALE GENOMIC DNA]</scope>
</reference>
<evidence type="ECO:0000256" key="7">
    <source>
        <dbReference type="ARBA" id="ARBA00022840"/>
    </source>
</evidence>
<protein>
    <recommendedName>
        <fullName evidence="8">Serine/threonine-protein kinase pim-3</fullName>
        <ecNumber evidence="2">2.7.11.1</ecNumber>
    </recommendedName>
</protein>
<evidence type="ECO:0000256" key="2">
    <source>
        <dbReference type="ARBA" id="ARBA00012513"/>
    </source>
</evidence>
<dbReference type="PANTHER" id="PTHR22984">
    <property type="entry name" value="SERINE/THREONINE-PROTEIN KINASE PIM"/>
    <property type="match status" value="1"/>
</dbReference>
<dbReference type="Ensembl" id="ENSBIXT00000006782.1">
    <property type="protein sequence ID" value="ENSBIXP00000029552.1"/>
    <property type="gene ID" value="ENSBIXG00000011229.1"/>
</dbReference>
<keyword evidence="4" id="KW-0808">Transferase</keyword>
<dbReference type="PANTHER" id="PTHR22984:SF26">
    <property type="entry name" value="SERINE_THREONINE-PROTEIN KINASE PIM-3"/>
    <property type="match status" value="1"/>
</dbReference>
<dbReference type="InterPro" id="IPR051138">
    <property type="entry name" value="PIM_Ser/Thr_kinase"/>
</dbReference>
<reference evidence="15" key="3">
    <citation type="submission" date="2025-09" db="UniProtKB">
        <authorList>
            <consortium name="Ensembl"/>
        </authorList>
    </citation>
    <scope>IDENTIFICATION</scope>
</reference>
<evidence type="ECO:0000256" key="8">
    <source>
        <dbReference type="ARBA" id="ARBA00040651"/>
    </source>
</evidence>
<evidence type="ECO:0000256" key="5">
    <source>
        <dbReference type="ARBA" id="ARBA00022741"/>
    </source>
</evidence>
<dbReference type="EC" id="2.7.11.1" evidence="2"/>
<dbReference type="SMART" id="SM00220">
    <property type="entry name" value="S_TKc"/>
    <property type="match status" value="1"/>
</dbReference>
<dbReference type="SUPFAM" id="SSF56112">
    <property type="entry name" value="Protein kinase-like (PK-like)"/>
    <property type="match status" value="1"/>
</dbReference>
<evidence type="ECO:0000256" key="9">
    <source>
        <dbReference type="ARBA" id="ARBA00047899"/>
    </source>
</evidence>
<dbReference type="STRING" id="30522.A0A4W2E080"/>
<keyword evidence="6" id="KW-0418">Kinase</keyword>
<evidence type="ECO:0000256" key="1">
    <source>
        <dbReference type="ARBA" id="ARBA00005505"/>
    </source>
</evidence>
<reference evidence="15" key="2">
    <citation type="submission" date="2025-08" db="UniProtKB">
        <authorList>
            <consortium name="Ensembl"/>
        </authorList>
    </citation>
    <scope>IDENTIFICATION</scope>
</reference>
<evidence type="ECO:0000256" key="10">
    <source>
        <dbReference type="ARBA" id="ARBA00048679"/>
    </source>
</evidence>
<evidence type="ECO:0000256" key="13">
    <source>
        <dbReference type="SAM" id="MobiDB-lite"/>
    </source>
</evidence>
<sequence>MLLSKFGSLAHLCGPGGVDHLPVKILQPAKVEKESFEKVYQVGAVLGSGGFGTVYAGSRIADGLPVAVKHVVKERVTEWGSIAGAVVPLEVVLLRKVGAAGGARGVIRLLDWFERPDGFLLVLERPEPAQDLFDFITERGALDEALARRFFAQVLAAVRHCHSCGVVHRDIKDENLLVDLRSGELKLIDFGSGALLRDTVYTDFDGERPLLGEGRGAGDCWGRALRRLAREHGQSGLSGRCVRWVGARGGLWTPLAQPGARRRREPCLRARAREAWGRSTEMPALRSRGSRGSPPLPYPHLTSVCCETRARAHVTRRPRRASWGGGAPGRPRPPGFFQGEEGPDVVAAQSSGSASERIRRECGRCVCLPCRPLPRGGRAKSRVYCRHPRVQPPGVDPLPPLPRALGHRVVPGCAALRHGVRGHSFRAGRGDSPGPPLLPKEGLPRCVGALGRPRGWGARQTSC</sequence>
<dbReference type="GO" id="GO:0043066">
    <property type="term" value="P:negative regulation of apoptotic process"/>
    <property type="evidence" value="ECO:0007669"/>
    <property type="project" value="TreeGrafter"/>
</dbReference>
<dbReference type="InterPro" id="IPR000719">
    <property type="entry name" value="Prot_kinase_dom"/>
</dbReference>
<evidence type="ECO:0000256" key="11">
    <source>
        <dbReference type="PROSITE-ProRule" id="PRU10141"/>
    </source>
</evidence>
<dbReference type="Gene3D" id="1.10.510.10">
    <property type="entry name" value="Transferase(Phosphotransferase) domain 1"/>
    <property type="match status" value="1"/>
</dbReference>
<organism evidence="15 16">
    <name type="scientific">Bos indicus x Bos taurus</name>
    <name type="common">Hybrid cattle</name>
    <dbReference type="NCBI Taxonomy" id="30522"/>
    <lineage>
        <taxon>Eukaryota</taxon>
        <taxon>Metazoa</taxon>
        <taxon>Chordata</taxon>
        <taxon>Craniata</taxon>
        <taxon>Vertebrata</taxon>
        <taxon>Euteleostomi</taxon>
        <taxon>Mammalia</taxon>
        <taxon>Eutheria</taxon>
        <taxon>Laurasiatheria</taxon>
        <taxon>Artiodactyla</taxon>
        <taxon>Ruminantia</taxon>
        <taxon>Pecora</taxon>
        <taxon>Bovidae</taxon>
        <taxon>Bovinae</taxon>
        <taxon>Bos</taxon>
    </lineage>
</organism>
<dbReference type="PROSITE" id="PS00107">
    <property type="entry name" value="PROTEIN_KINASE_ATP"/>
    <property type="match status" value="1"/>
</dbReference>